<evidence type="ECO:0000256" key="3">
    <source>
        <dbReference type="ARBA" id="ARBA00010617"/>
    </source>
</evidence>
<comment type="similarity">
    <text evidence="3 12">Belongs to the cytochrome P450 family.</text>
</comment>
<keyword evidence="11" id="KW-0472">Membrane</keyword>
<organism evidence="13 14">
    <name type="scientific">Penstemon davidsonii</name>
    <dbReference type="NCBI Taxonomy" id="160366"/>
    <lineage>
        <taxon>Eukaryota</taxon>
        <taxon>Viridiplantae</taxon>
        <taxon>Streptophyta</taxon>
        <taxon>Embryophyta</taxon>
        <taxon>Tracheophyta</taxon>
        <taxon>Spermatophyta</taxon>
        <taxon>Magnoliopsida</taxon>
        <taxon>eudicotyledons</taxon>
        <taxon>Gunneridae</taxon>
        <taxon>Pentapetalae</taxon>
        <taxon>asterids</taxon>
        <taxon>lamiids</taxon>
        <taxon>Lamiales</taxon>
        <taxon>Plantaginaceae</taxon>
        <taxon>Cheloneae</taxon>
        <taxon>Penstemon</taxon>
    </lineage>
</organism>
<evidence type="ECO:0000256" key="9">
    <source>
        <dbReference type="ARBA" id="ARBA00023004"/>
    </source>
</evidence>
<dbReference type="PROSITE" id="PS00086">
    <property type="entry name" value="CYTOCHROME_P450"/>
    <property type="match status" value="1"/>
</dbReference>
<evidence type="ECO:0000256" key="4">
    <source>
        <dbReference type="ARBA" id="ARBA00022617"/>
    </source>
</evidence>
<evidence type="ECO:0000256" key="2">
    <source>
        <dbReference type="ARBA" id="ARBA00004167"/>
    </source>
</evidence>
<dbReference type="PANTHER" id="PTHR47955">
    <property type="entry name" value="CYTOCHROME P450 FAMILY 71 PROTEIN"/>
    <property type="match status" value="1"/>
</dbReference>
<dbReference type="PRINTS" id="PR00385">
    <property type="entry name" value="P450"/>
</dbReference>
<dbReference type="InterPro" id="IPR002401">
    <property type="entry name" value="Cyt_P450_E_grp-I"/>
</dbReference>
<dbReference type="InterPro" id="IPR001128">
    <property type="entry name" value="Cyt_P450"/>
</dbReference>
<evidence type="ECO:0000256" key="12">
    <source>
        <dbReference type="RuleBase" id="RU000461"/>
    </source>
</evidence>
<reference evidence="13 14" key="1">
    <citation type="journal article" date="2023" name="bioRxiv">
        <title>Genome report: Whole genome sequence and annotation of Penstemon davidsonii.</title>
        <authorList>
            <person name="Ostevik K.L."/>
            <person name="Alabady M."/>
            <person name="Zhang M."/>
            <person name="Rausher M.D."/>
        </authorList>
    </citation>
    <scope>NUCLEOTIDE SEQUENCE [LARGE SCALE GENOMIC DNA]</scope>
    <source>
        <strain evidence="13">DNT005</strain>
        <tissue evidence="13">Whole leaf</tissue>
    </source>
</reference>
<name>A0ABR0DWG1_9LAMI</name>
<dbReference type="SUPFAM" id="SSF48264">
    <property type="entry name" value="Cytochrome P450"/>
    <property type="match status" value="1"/>
</dbReference>
<evidence type="ECO:0000256" key="8">
    <source>
        <dbReference type="ARBA" id="ARBA00023002"/>
    </source>
</evidence>
<evidence type="ECO:0000256" key="5">
    <source>
        <dbReference type="ARBA" id="ARBA00022692"/>
    </source>
</evidence>
<evidence type="ECO:0000256" key="1">
    <source>
        <dbReference type="ARBA" id="ARBA00001971"/>
    </source>
</evidence>
<dbReference type="CDD" id="cd11072">
    <property type="entry name" value="CYP71-like"/>
    <property type="match status" value="1"/>
</dbReference>
<dbReference type="EMBL" id="JAYDYQ010000109">
    <property type="protein sequence ID" value="KAK4493520.1"/>
    <property type="molecule type" value="Genomic_DNA"/>
</dbReference>
<keyword evidence="8 12" id="KW-0560">Oxidoreductase</keyword>
<evidence type="ECO:0000256" key="6">
    <source>
        <dbReference type="ARBA" id="ARBA00022723"/>
    </source>
</evidence>
<comment type="caution">
    <text evidence="13">The sequence shown here is derived from an EMBL/GenBank/DDBJ whole genome shotgun (WGS) entry which is preliminary data.</text>
</comment>
<evidence type="ECO:0000256" key="7">
    <source>
        <dbReference type="ARBA" id="ARBA00022989"/>
    </source>
</evidence>
<accession>A0ABR0DWG1</accession>
<dbReference type="InterPro" id="IPR036396">
    <property type="entry name" value="Cyt_P450_sf"/>
</dbReference>
<protein>
    <recommendedName>
        <fullName evidence="15">Cytochrome P450</fullName>
    </recommendedName>
</protein>
<keyword evidence="10 12" id="KW-0503">Monooxygenase</keyword>
<keyword evidence="7" id="KW-1133">Transmembrane helix</keyword>
<keyword evidence="9 12" id="KW-0408">Iron</keyword>
<keyword evidence="14" id="KW-1185">Reference proteome</keyword>
<sequence>MNLLLLAALIVPIIILFLFPKKKRLQKSLNPPGPPGLPFIGNLHQFDTSTPHIYLWKLSIKYGPLMSMKLGKVPVLVVSSPKIAKEVLKTHDLAFCSRPRLLGQYKLSYKGLDVAFTPYSDSWRELRKVCVLHLLSNKQVQSFRPIRKEEVSRVIENLFVMASSGQVANLSKMMLFFTSTLICRIASAKKYDEEESERLRFDKLIENQAMAGGFFVSDYLPLFGWVDKLSGMISRLDKGFKELDEFYQELIDEHLDLNSPKSVNPNILDLLIQLKEDKSCSIDLTWDRIKAVLMDILVAGTDTVAATLIWTMTALMKNPDSMKKLQKEIRDLIGKKGKVNEDDLPKLSYLKAVIKESLRLYPPAPLLLLRETIQECMLEGYTIAPKTLVYVNAWAIARDPEYWENPNEFVPERFLNTSVDVIGQDFQVIPFGAGRRGCPAISLGLVTVELALANLLYSFDWELPSGITKEDVDMEVLPGITMHKKNALCLVPKTYLCA</sequence>
<evidence type="ECO:0008006" key="15">
    <source>
        <dbReference type="Google" id="ProtNLM"/>
    </source>
</evidence>
<evidence type="ECO:0000313" key="14">
    <source>
        <dbReference type="Proteomes" id="UP001291926"/>
    </source>
</evidence>
<dbReference type="Proteomes" id="UP001291926">
    <property type="component" value="Unassembled WGS sequence"/>
</dbReference>
<dbReference type="InterPro" id="IPR017972">
    <property type="entry name" value="Cyt_P450_CS"/>
</dbReference>
<keyword evidence="5" id="KW-0812">Transmembrane</keyword>
<evidence type="ECO:0000256" key="10">
    <source>
        <dbReference type="ARBA" id="ARBA00023033"/>
    </source>
</evidence>
<evidence type="ECO:0000256" key="11">
    <source>
        <dbReference type="ARBA" id="ARBA00023136"/>
    </source>
</evidence>
<proteinExistence type="inferred from homology"/>
<comment type="subcellular location">
    <subcellularLocation>
        <location evidence="2">Membrane</location>
        <topology evidence="2">Single-pass membrane protein</topology>
    </subcellularLocation>
</comment>
<dbReference type="PANTHER" id="PTHR47955:SF22">
    <property type="entry name" value="CYTOCHROME P450 83B1-LIKE"/>
    <property type="match status" value="1"/>
</dbReference>
<keyword evidence="6 12" id="KW-0479">Metal-binding</keyword>
<dbReference type="Gene3D" id="1.10.630.10">
    <property type="entry name" value="Cytochrome P450"/>
    <property type="match status" value="1"/>
</dbReference>
<gene>
    <name evidence="13" type="ORF">RD792_000041</name>
</gene>
<keyword evidence="4 12" id="KW-0349">Heme</keyword>
<evidence type="ECO:0000313" key="13">
    <source>
        <dbReference type="EMBL" id="KAK4493520.1"/>
    </source>
</evidence>
<dbReference type="Pfam" id="PF00067">
    <property type="entry name" value="p450"/>
    <property type="match status" value="1"/>
</dbReference>
<comment type="cofactor">
    <cofactor evidence="1">
        <name>heme</name>
        <dbReference type="ChEBI" id="CHEBI:30413"/>
    </cofactor>
</comment>
<dbReference type="PRINTS" id="PR00463">
    <property type="entry name" value="EP450I"/>
</dbReference>